<feature type="transmembrane region" description="Helical" evidence="11">
    <location>
        <begin position="131"/>
        <end position="157"/>
    </location>
</feature>
<dbReference type="SUPFAM" id="SSF81336">
    <property type="entry name" value="F1F0 ATP synthase subunit A"/>
    <property type="match status" value="1"/>
</dbReference>
<evidence type="ECO:0000313" key="14">
    <source>
        <dbReference type="Proteomes" id="UP000177652"/>
    </source>
</evidence>
<reference evidence="13 14" key="1">
    <citation type="journal article" date="2016" name="Nat. Commun.">
        <title>Thousands of microbial genomes shed light on interconnected biogeochemical processes in an aquifer system.</title>
        <authorList>
            <person name="Anantharaman K."/>
            <person name="Brown C.T."/>
            <person name="Hug L.A."/>
            <person name="Sharon I."/>
            <person name="Castelle C.J."/>
            <person name="Probst A.J."/>
            <person name="Thomas B.C."/>
            <person name="Singh A."/>
            <person name="Wilkins M.J."/>
            <person name="Karaoz U."/>
            <person name="Brodie E.L."/>
            <person name="Williams K.H."/>
            <person name="Hubbard S.S."/>
            <person name="Banfield J.F."/>
        </authorList>
    </citation>
    <scope>NUCLEOTIDE SEQUENCE [LARGE SCALE GENOMIC DNA]</scope>
</reference>
<feature type="transmembrane region" description="Helical" evidence="11">
    <location>
        <begin position="196"/>
        <end position="214"/>
    </location>
</feature>
<evidence type="ECO:0000256" key="5">
    <source>
        <dbReference type="ARBA" id="ARBA00022692"/>
    </source>
</evidence>
<feature type="transmembrane region" description="Helical" evidence="11">
    <location>
        <begin position="82"/>
        <end position="111"/>
    </location>
</feature>
<dbReference type="InterPro" id="IPR023011">
    <property type="entry name" value="ATP_synth_F0_asu_AS"/>
</dbReference>
<evidence type="ECO:0000256" key="6">
    <source>
        <dbReference type="ARBA" id="ARBA00022781"/>
    </source>
</evidence>
<dbReference type="PRINTS" id="PR00123">
    <property type="entry name" value="ATPASEA"/>
</dbReference>
<comment type="caution">
    <text evidence="13">The sequence shown here is derived from an EMBL/GenBank/DDBJ whole genome shotgun (WGS) entry which is preliminary data.</text>
</comment>
<dbReference type="PANTHER" id="PTHR42823:SF3">
    <property type="entry name" value="ATP SYNTHASE SUBUNIT A, CHLOROPLASTIC"/>
    <property type="match status" value="1"/>
</dbReference>
<dbReference type="GO" id="GO:0046933">
    <property type="term" value="F:proton-transporting ATP synthase activity, rotational mechanism"/>
    <property type="evidence" value="ECO:0007669"/>
    <property type="project" value="UniProtKB-UniRule"/>
</dbReference>
<dbReference type="GO" id="GO:0045259">
    <property type="term" value="C:proton-transporting ATP synthase complex"/>
    <property type="evidence" value="ECO:0007669"/>
    <property type="project" value="UniProtKB-KW"/>
</dbReference>
<keyword evidence="11" id="KW-1003">Cell membrane</keyword>
<dbReference type="Gene3D" id="1.20.120.220">
    <property type="entry name" value="ATP synthase, F0 complex, subunit A"/>
    <property type="match status" value="1"/>
</dbReference>
<accession>A0A1F6DXQ1</accession>
<keyword evidence="4 11" id="KW-0138">CF(0)</keyword>
<dbReference type="EMBL" id="MFLK01000018">
    <property type="protein sequence ID" value="OGG66205.1"/>
    <property type="molecule type" value="Genomic_DNA"/>
</dbReference>
<keyword evidence="3 11" id="KW-0813">Transport</keyword>
<keyword evidence="5 11" id="KW-0812">Transmembrane</keyword>
<keyword evidence="10 11" id="KW-0066">ATP synthesis</keyword>
<evidence type="ECO:0000256" key="3">
    <source>
        <dbReference type="ARBA" id="ARBA00022448"/>
    </source>
</evidence>
<dbReference type="HAMAP" id="MF_01393">
    <property type="entry name" value="ATP_synth_a_bact"/>
    <property type="match status" value="1"/>
</dbReference>
<evidence type="ECO:0000256" key="9">
    <source>
        <dbReference type="ARBA" id="ARBA00023136"/>
    </source>
</evidence>
<dbReference type="InterPro" id="IPR035908">
    <property type="entry name" value="F0_ATP_A_sf"/>
</dbReference>
<evidence type="ECO:0000256" key="11">
    <source>
        <dbReference type="HAMAP-Rule" id="MF_01393"/>
    </source>
</evidence>
<gene>
    <name evidence="11" type="primary">atpB</name>
    <name evidence="13" type="ORF">A3D71_01655</name>
</gene>
<keyword evidence="8 11" id="KW-0406">Ion transport</keyword>
<dbReference type="AlphaFoldDB" id="A0A1F6DXQ1"/>
<dbReference type="Proteomes" id="UP000177652">
    <property type="component" value="Unassembled WGS sequence"/>
</dbReference>
<feature type="transmembrane region" description="Helical" evidence="11">
    <location>
        <begin position="221"/>
        <end position="245"/>
    </location>
</feature>
<proteinExistence type="inferred from homology"/>
<dbReference type="InterPro" id="IPR000568">
    <property type="entry name" value="ATP_synth_F0_asu"/>
</dbReference>
<dbReference type="NCBIfam" id="TIGR01131">
    <property type="entry name" value="ATP_synt_6_or_A"/>
    <property type="match status" value="1"/>
</dbReference>
<comment type="function">
    <text evidence="11 12">Key component of the proton channel; it plays a direct role in the translocation of protons across the membrane.</text>
</comment>
<organism evidence="13 14">
    <name type="scientific">Candidatus Kaiserbacteria bacterium RIFCSPHIGHO2_02_FULL_55_20</name>
    <dbReference type="NCBI Taxonomy" id="1798497"/>
    <lineage>
        <taxon>Bacteria</taxon>
        <taxon>Candidatus Kaiseribacteriota</taxon>
    </lineage>
</organism>
<protein>
    <recommendedName>
        <fullName evidence="11 12">ATP synthase subunit a</fullName>
    </recommendedName>
    <alternativeName>
        <fullName evidence="11">ATP synthase F0 sector subunit a</fullName>
    </alternativeName>
    <alternativeName>
        <fullName evidence="11">F-ATPase subunit 6</fullName>
    </alternativeName>
</protein>
<sequence length="249" mass="27868">MEKGIHVVLAPEQLGTLWGLPITNTLITSWIVVAVLIILALTIGKRLRMVPGRFQTLLEWVFGFVYDYIAETLESREMARKFFPLLTTIFLFIFTANILEFTPGIGSLGIYHSWGGEFVPLLRSVNTDLNVTLMLAILSFLVIELTGILTIGVVKYGGKFFKNPFKSPIGFFVGIIEIFSEVARIISFSFRLFGNIFAGEVLILVVVFFIPYVAPVPVMMFEVFVGFVQAAIFAVLTLFFIKIAIAEPH</sequence>
<dbReference type="InterPro" id="IPR045082">
    <property type="entry name" value="ATP_syn_F0_a_bact/chloroplast"/>
</dbReference>
<comment type="similarity">
    <text evidence="2 11 12">Belongs to the ATPase A chain family.</text>
</comment>
<evidence type="ECO:0000256" key="4">
    <source>
        <dbReference type="ARBA" id="ARBA00022547"/>
    </source>
</evidence>
<dbReference type="CDD" id="cd00310">
    <property type="entry name" value="ATP-synt_Fo_a_6"/>
    <property type="match status" value="1"/>
</dbReference>
<evidence type="ECO:0000256" key="8">
    <source>
        <dbReference type="ARBA" id="ARBA00023065"/>
    </source>
</evidence>
<evidence type="ECO:0000256" key="2">
    <source>
        <dbReference type="ARBA" id="ARBA00006810"/>
    </source>
</evidence>
<dbReference type="Pfam" id="PF00119">
    <property type="entry name" value="ATP-synt_A"/>
    <property type="match status" value="1"/>
</dbReference>
<evidence type="ECO:0000256" key="1">
    <source>
        <dbReference type="ARBA" id="ARBA00004141"/>
    </source>
</evidence>
<dbReference type="STRING" id="1798497.A3D71_01655"/>
<dbReference type="GO" id="GO:0042777">
    <property type="term" value="P:proton motive force-driven plasma membrane ATP synthesis"/>
    <property type="evidence" value="ECO:0007669"/>
    <property type="project" value="TreeGrafter"/>
</dbReference>
<dbReference type="PROSITE" id="PS00449">
    <property type="entry name" value="ATPASE_A"/>
    <property type="match status" value="1"/>
</dbReference>
<feature type="transmembrane region" description="Helical" evidence="11">
    <location>
        <begin position="20"/>
        <end position="43"/>
    </location>
</feature>
<comment type="subcellular location">
    <subcellularLocation>
        <location evidence="11 12">Cell membrane</location>
        <topology evidence="11 12">Multi-pass membrane protein</topology>
    </subcellularLocation>
    <subcellularLocation>
        <location evidence="1">Membrane</location>
        <topology evidence="1">Multi-pass membrane protein</topology>
    </subcellularLocation>
</comment>
<evidence type="ECO:0000256" key="7">
    <source>
        <dbReference type="ARBA" id="ARBA00022989"/>
    </source>
</evidence>
<dbReference type="GO" id="GO:0005886">
    <property type="term" value="C:plasma membrane"/>
    <property type="evidence" value="ECO:0007669"/>
    <property type="project" value="UniProtKB-SubCell"/>
</dbReference>
<dbReference type="PANTHER" id="PTHR42823">
    <property type="entry name" value="ATP SYNTHASE SUBUNIT A, CHLOROPLASTIC"/>
    <property type="match status" value="1"/>
</dbReference>
<keyword evidence="9 11" id="KW-0472">Membrane</keyword>
<evidence type="ECO:0000256" key="12">
    <source>
        <dbReference type="RuleBase" id="RU000483"/>
    </source>
</evidence>
<keyword evidence="6 11" id="KW-0375">Hydrogen ion transport</keyword>
<evidence type="ECO:0000256" key="10">
    <source>
        <dbReference type="ARBA" id="ARBA00023310"/>
    </source>
</evidence>
<evidence type="ECO:0000313" key="13">
    <source>
        <dbReference type="EMBL" id="OGG66205.1"/>
    </source>
</evidence>
<keyword evidence="7 11" id="KW-1133">Transmembrane helix</keyword>
<name>A0A1F6DXQ1_9BACT</name>